<dbReference type="AlphaFoldDB" id="A0A2A7UWH3"/>
<dbReference type="RefSeq" id="WP_066532823.1">
    <property type="nucleotide sequence ID" value="NZ_PDEA01000001.1"/>
</dbReference>
<dbReference type="OrthoDB" id="9780884at2"/>
<feature type="transmembrane region" description="Helical" evidence="3">
    <location>
        <begin position="59"/>
        <end position="82"/>
    </location>
</feature>
<dbReference type="EMBL" id="PDEA01000001">
    <property type="protein sequence ID" value="PEH89709.1"/>
    <property type="molecule type" value="Genomic_DNA"/>
</dbReference>
<accession>A0A2A7UWH3</accession>
<comment type="caution">
    <text evidence="5">The sequence shown here is derived from an EMBL/GenBank/DDBJ whole genome shotgun (WGS) entry which is preliminary data.</text>
</comment>
<dbReference type="CDD" id="cd07385">
    <property type="entry name" value="MPP_YkuE_C"/>
    <property type="match status" value="1"/>
</dbReference>
<feature type="transmembrane region" description="Helical" evidence="3">
    <location>
        <begin position="105"/>
        <end position="124"/>
    </location>
</feature>
<dbReference type="PANTHER" id="PTHR31302:SF31">
    <property type="entry name" value="PHOSPHODIESTERASE YAEI"/>
    <property type="match status" value="1"/>
</dbReference>
<keyword evidence="3" id="KW-0472">Membrane</keyword>
<evidence type="ECO:0000313" key="6">
    <source>
        <dbReference type="Proteomes" id="UP000220246"/>
    </source>
</evidence>
<gene>
    <name evidence="5" type="ORF">CRM82_14865</name>
</gene>
<feature type="domain" description="Calcineurin-like phosphoesterase" evidence="4">
    <location>
        <begin position="149"/>
        <end position="326"/>
    </location>
</feature>
<dbReference type="GO" id="GO:0016020">
    <property type="term" value="C:membrane"/>
    <property type="evidence" value="ECO:0007669"/>
    <property type="project" value="GOC"/>
</dbReference>
<dbReference type="Gene3D" id="3.60.21.10">
    <property type="match status" value="1"/>
</dbReference>
<protein>
    <submittedName>
        <fullName evidence="5">Metallophosphatase</fullName>
    </submittedName>
</protein>
<feature type="transmembrane region" description="Helical" evidence="3">
    <location>
        <begin position="5"/>
        <end position="21"/>
    </location>
</feature>
<dbReference type="PANTHER" id="PTHR31302">
    <property type="entry name" value="TRANSMEMBRANE PROTEIN WITH METALLOPHOSPHOESTERASE DOMAIN-RELATED"/>
    <property type="match status" value="1"/>
</dbReference>
<keyword evidence="3" id="KW-0812">Transmembrane</keyword>
<evidence type="ECO:0000259" key="4">
    <source>
        <dbReference type="Pfam" id="PF00149"/>
    </source>
</evidence>
<evidence type="ECO:0000256" key="2">
    <source>
        <dbReference type="ARBA" id="ARBA00022801"/>
    </source>
</evidence>
<name>A0A2A7UWH3_COMTR</name>
<organism evidence="5 6">
    <name type="scientific">Comamonas terrigena</name>
    <dbReference type="NCBI Taxonomy" id="32013"/>
    <lineage>
        <taxon>Bacteria</taxon>
        <taxon>Pseudomonadati</taxon>
        <taxon>Pseudomonadota</taxon>
        <taxon>Betaproteobacteria</taxon>
        <taxon>Burkholderiales</taxon>
        <taxon>Comamonadaceae</taxon>
        <taxon>Comamonas</taxon>
    </lineage>
</organism>
<dbReference type="InterPro" id="IPR029052">
    <property type="entry name" value="Metallo-depent_PP-like"/>
</dbReference>
<evidence type="ECO:0000256" key="3">
    <source>
        <dbReference type="SAM" id="Phobius"/>
    </source>
</evidence>
<proteinExistence type="predicted"/>
<keyword evidence="6" id="KW-1185">Reference proteome</keyword>
<sequence>MIFYSLILVPIIALWLWWPLHRPARRAFWWALTATMVLGALPALLILAMRQTTLSYQVIAHLQVGSGLVLSAIVLSILLALLRDLAWLLSWKAGWRRLAQGLRQPMWTVAGAALALLVSAYGVLQALKVPEVRTQEITLPRLPAELDGLRVAVIADIHASPVNNARYVQALVDRTQAARPDLIVLPGDMVDGDVATQAANIAPLAQLQAPYGVWFAPGNHEYYSGYNAWAKEFRRLGLHYLENQTERLQIRGRTLAVSGLGDPAYGRLSNQNDNPAVAEGLPPDIAAVQQQAQGADVHLLLAHQPKPARDYAQHGVDLQIAGHTHGGHIRGLDQLLIAPANNGYVRGLYQVGPMQLFVSSGAGLWAGFAVRLGVPSSIDLLVLRSPSATTKP</sequence>
<dbReference type="GO" id="GO:0008758">
    <property type="term" value="F:UDP-2,3-diacylglucosamine hydrolase activity"/>
    <property type="evidence" value="ECO:0007669"/>
    <property type="project" value="TreeGrafter"/>
</dbReference>
<dbReference type="GeneID" id="80801903"/>
<evidence type="ECO:0000313" key="5">
    <source>
        <dbReference type="EMBL" id="PEH89709.1"/>
    </source>
</evidence>
<keyword evidence="1" id="KW-0479">Metal-binding</keyword>
<reference evidence="6" key="1">
    <citation type="submission" date="2017-09" db="EMBL/GenBank/DDBJ databases">
        <title>FDA dAtabase for Regulatory Grade micrObial Sequences (FDA-ARGOS): Supporting development and validation of Infectious Disease Dx tests.</title>
        <authorList>
            <person name="Minogue T."/>
            <person name="Wolcott M."/>
            <person name="Wasieloski L."/>
            <person name="Aguilar W."/>
            <person name="Moore D."/>
            <person name="Tallon L."/>
            <person name="Sadzewicz L."/>
            <person name="Ott S."/>
            <person name="Zhao X."/>
            <person name="Nagaraj S."/>
            <person name="Vavikolanu K."/>
            <person name="Aluvathingal J."/>
            <person name="Nadendla S."/>
            <person name="Sichtig H."/>
        </authorList>
    </citation>
    <scope>NUCLEOTIDE SEQUENCE [LARGE SCALE GENOMIC DNA]</scope>
    <source>
        <strain evidence="6">FDAARGOS_394</strain>
    </source>
</reference>
<dbReference type="Proteomes" id="UP000220246">
    <property type="component" value="Unassembled WGS sequence"/>
</dbReference>
<evidence type="ECO:0000256" key="1">
    <source>
        <dbReference type="ARBA" id="ARBA00022723"/>
    </source>
</evidence>
<dbReference type="SUPFAM" id="SSF56300">
    <property type="entry name" value="Metallo-dependent phosphatases"/>
    <property type="match status" value="1"/>
</dbReference>
<keyword evidence="3" id="KW-1133">Transmembrane helix</keyword>
<dbReference type="GO" id="GO:0009245">
    <property type="term" value="P:lipid A biosynthetic process"/>
    <property type="evidence" value="ECO:0007669"/>
    <property type="project" value="TreeGrafter"/>
</dbReference>
<dbReference type="STRING" id="1219032.GCA_001515545_00332"/>
<dbReference type="GO" id="GO:0046872">
    <property type="term" value="F:metal ion binding"/>
    <property type="evidence" value="ECO:0007669"/>
    <property type="project" value="UniProtKB-KW"/>
</dbReference>
<dbReference type="InterPro" id="IPR004843">
    <property type="entry name" value="Calcineurin-like_PHP"/>
</dbReference>
<keyword evidence="2" id="KW-0378">Hydrolase</keyword>
<dbReference type="Pfam" id="PF00149">
    <property type="entry name" value="Metallophos"/>
    <property type="match status" value="1"/>
</dbReference>
<feature type="transmembrane region" description="Helical" evidence="3">
    <location>
        <begin position="27"/>
        <end position="47"/>
    </location>
</feature>
<dbReference type="InterPro" id="IPR051158">
    <property type="entry name" value="Metallophosphoesterase_sf"/>
</dbReference>